<dbReference type="InterPro" id="IPR011009">
    <property type="entry name" value="Kinase-like_dom_sf"/>
</dbReference>
<evidence type="ECO:0000313" key="4">
    <source>
        <dbReference type="Proteomes" id="UP000077266"/>
    </source>
</evidence>
<accession>A0A165ENI6</accession>
<sequence>MRGRSVPAQQQRESFHILTLAHCKSQRPVAMPHLPLPTNTATLEDSEADPDNDAFKSPTLPTARLALDCSSTMTDTAGDLDASSDNGSESVASTNMPSITTVFFTASEHRSSSPTRSSATNYFVVEDVAVVKVTSLEHFREIFRKFDISDRVRSVSPRPSGYGGSADVKQATVGEDLVALKIPRASNPELRLVQRLASEIAVCSTLSDPNILPFLGLYWDASELPAIVTPWCGNGNIVAYMKEKARQLQPEDLISVQLRLFMG</sequence>
<dbReference type="Pfam" id="PF07714">
    <property type="entry name" value="PK_Tyr_Ser-Thr"/>
    <property type="match status" value="1"/>
</dbReference>
<dbReference type="Gene3D" id="1.10.510.10">
    <property type="entry name" value="Transferase(Phosphotransferase) domain 1"/>
    <property type="match status" value="1"/>
</dbReference>
<dbReference type="GO" id="GO:0005524">
    <property type="term" value="F:ATP binding"/>
    <property type="evidence" value="ECO:0007669"/>
    <property type="project" value="InterPro"/>
</dbReference>
<dbReference type="GO" id="GO:0004672">
    <property type="term" value="F:protein kinase activity"/>
    <property type="evidence" value="ECO:0007669"/>
    <property type="project" value="InterPro"/>
</dbReference>
<dbReference type="SUPFAM" id="SSF56112">
    <property type="entry name" value="Protein kinase-like (PK-like)"/>
    <property type="match status" value="1"/>
</dbReference>
<protein>
    <recommendedName>
        <fullName evidence="2">Protein kinase domain-containing protein</fullName>
    </recommendedName>
</protein>
<dbReference type="OrthoDB" id="1924919at2759"/>
<dbReference type="InterPro" id="IPR000719">
    <property type="entry name" value="Prot_kinase_dom"/>
</dbReference>
<gene>
    <name evidence="3" type="ORF">EXIGLDRAFT_697609</name>
</gene>
<feature type="domain" description="Protein kinase" evidence="2">
    <location>
        <begin position="154"/>
        <end position="263"/>
    </location>
</feature>
<dbReference type="AlphaFoldDB" id="A0A165ENI6"/>
<dbReference type="InterPro" id="IPR001245">
    <property type="entry name" value="Ser-Thr/Tyr_kinase_cat_dom"/>
</dbReference>
<dbReference type="InParanoid" id="A0A165ENI6"/>
<proteinExistence type="predicted"/>
<name>A0A165ENI6_EXIGL</name>
<keyword evidence="4" id="KW-1185">Reference proteome</keyword>
<evidence type="ECO:0000256" key="1">
    <source>
        <dbReference type="SAM" id="MobiDB-lite"/>
    </source>
</evidence>
<dbReference type="PROSITE" id="PS50011">
    <property type="entry name" value="PROTEIN_KINASE_DOM"/>
    <property type="match status" value="1"/>
</dbReference>
<reference evidence="3 4" key="1">
    <citation type="journal article" date="2016" name="Mol. Biol. Evol.">
        <title>Comparative Genomics of Early-Diverging Mushroom-Forming Fungi Provides Insights into the Origins of Lignocellulose Decay Capabilities.</title>
        <authorList>
            <person name="Nagy L.G."/>
            <person name="Riley R."/>
            <person name="Tritt A."/>
            <person name="Adam C."/>
            <person name="Daum C."/>
            <person name="Floudas D."/>
            <person name="Sun H."/>
            <person name="Yadav J.S."/>
            <person name="Pangilinan J."/>
            <person name="Larsson K.H."/>
            <person name="Matsuura K."/>
            <person name="Barry K."/>
            <person name="Labutti K."/>
            <person name="Kuo R."/>
            <person name="Ohm R.A."/>
            <person name="Bhattacharya S.S."/>
            <person name="Shirouzu T."/>
            <person name="Yoshinaga Y."/>
            <person name="Martin F.M."/>
            <person name="Grigoriev I.V."/>
            <person name="Hibbett D.S."/>
        </authorList>
    </citation>
    <scope>NUCLEOTIDE SEQUENCE [LARGE SCALE GENOMIC DNA]</scope>
    <source>
        <strain evidence="3 4">HHB12029</strain>
    </source>
</reference>
<feature type="region of interest" description="Disordered" evidence="1">
    <location>
        <begin position="30"/>
        <end position="58"/>
    </location>
</feature>
<evidence type="ECO:0000313" key="3">
    <source>
        <dbReference type="EMBL" id="KZV87350.1"/>
    </source>
</evidence>
<evidence type="ECO:0000259" key="2">
    <source>
        <dbReference type="PROSITE" id="PS50011"/>
    </source>
</evidence>
<organism evidence="3 4">
    <name type="scientific">Exidia glandulosa HHB12029</name>
    <dbReference type="NCBI Taxonomy" id="1314781"/>
    <lineage>
        <taxon>Eukaryota</taxon>
        <taxon>Fungi</taxon>
        <taxon>Dikarya</taxon>
        <taxon>Basidiomycota</taxon>
        <taxon>Agaricomycotina</taxon>
        <taxon>Agaricomycetes</taxon>
        <taxon>Auriculariales</taxon>
        <taxon>Exidiaceae</taxon>
        <taxon>Exidia</taxon>
    </lineage>
</organism>
<dbReference type="Proteomes" id="UP000077266">
    <property type="component" value="Unassembled WGS sequence"/>
</dbReference>
<dbReference type="EMBL" id="KV426128">
    <property type="protein sequence ID" value="KZV87350.1"/>
    <property type="molecule type" value="Genomic_DNA"/>
</dbReference>